<name>A0ACC1LVD1_9FUNG</name>
<evidence type="ECO:0000313" key="1">
    <source>
        <dbReference type="EMBL" id="KAJ2883621.1"/>
    </source>
</evidence>
<comment type="caution">
    <text evidence="1">The sequence shown here is derived from an EMBL/GenBank/DDBJ whole genome shotgun (WGS) entry which is preliminary data.</text>
</comment>
<proteinExistence type="predicted"/>
<organism evidence="1 2">
    <name type="scientific">Coemansia aciculifera</name>
    <dbReference type="NCBI Taxonomy" id="417176"/>
    <lineage>
        <taxon>Eukaryota</taxon>
        <taxon>Fungi</taxon>
        <taxon>Fungi incertae sedis</taxon>
        <taxon>Zoopagomycota</taxon>
        <taxon>Kickxellomycotina</taxon>
        <taxon>Kickxellomycetes</taxon>
        <taxon>Kickxellales</taxon>
        <taxon>Kickxellaceae</taxon>
        <taxon>Coemansia</taxon>
    </lineage>
</organism>
<evidence type="ECO:0000313" key="2">
    <source>
        <dbReference type="Proteomes" id="UP001139981"/>
    </source>
</evidence>
<protein>
    <submittedName>
        <fullName evidence="1">Uncharacterized protein</fullName>
    </submittedName>
</protein>
<dbReference type="EMBL" id="JANBVB010002627">
    <property type="protein sequence ID" value="KAJ2883621.1"/>
    <property type="molecule type" value="Genomic_DNA"/>
</dbReference>
<gene>
    <name evidence="1" type="ORF">IWW38_005526</name>
</gene>
<feature type="non-terminal residue" evidence="1">
    <location>
        <position position="92"/>
    </location>
</feature>
<dbReference type="Proteomes" id="UP001139981">
    <property type="component" value="Unassembled WGS sequence"/>
</dbReference>
<sequence length="92" mass="10541">MVFSVYNDSDASIMSRTAHSMYWQTIIPKSSTQYFLRDRLGRPDNLVLIASENGLFYGHISEGREVRVKDGNRVSYYSAATDCVVEDYFAEQ</sequence>
<keyword evidence="2" id="KW-1185">Reference proteome</keyword>
<accession>A0ACC1LVD1</accession>
<reference evidence="1" key="1">
    <citation type="submission" date="2022-07" db="EMBL/GenBank/DDBJ databases">
        <title>Phylogenomic reconstructions and comparative analyses of Kickxellomycotina fungi.</title>
        <authorList>
            <person name="Reynolds N.K."/>
            <person name="Stajich J.E."/>
            <person name="Barry K."/>
            <person name="Grigoriev I.V."/>
            <person name="Crous P."/>
            <person name="Smith M.E."/>
        </authorList>
    </citation>
    <scope>NUCLEOTIDE SEQUENCE</scope>
    <source>
        <strain evidence="1">CBS 190363</strain>
    </source>
</reference>